<gene>
    <name evidence="1" type="ORF">MNBD_GAMMA17-1441</name>
</gene>
<proteinExistence type="predicted"/>
<accession>A0A3B0ZFR4</accession>
<dbReference type="AlphaFoldDB" id="A0A3B0ZFR4"/>
<evidence type="ECO:0000313" key="1">
    <source>
        <dbReference type="EMBL" id="VAW90421.1"/>
    </source>
</evidence>
<name>A0A3B0ZFR4_9ZZZZ</name>
<dbReference type="EMBL" id="UOFQ01000187">
    <property type="protein sequence ID" value="VAW90421.1"/>
    <property type="molecule type" value="Genomic_DNA"/>
</dbReference>
<protein>
    <submittedName>
        <fullName evidence="1">Uncharacterized protein</fullName>
    </submittedName>
</protein>
<organism evidence="1">
    <name type="scientific">hydrothermal vent metagenome</name>
    <dbReference type="NCBI Taxonomy" id="652676"/>
    <lineage>
        <taxon>unclassified sequences</taxon>
        <taxon>metagenomes</taxon>
        <taxon>ecological metagenomes</taxon>
    </lineage>
</organism>
<sequence>MESDDLKAPTLDEKLRVVISNALKQSLADSPEAQKLFEIEGRGLILPGRFRPDEAALAYHRDALFQQG</sequence>
<reference evidence="1" key="1">
    <citation type="submission" date="2018-06" db="EMBL/GenBank/DDBJ databases">
        <authorList>
            <person name="Zhirakovskaya E."/>
        </authorList>
    </citation>
    <scope>NUCLEOTIDE SEQUENCE</scope>
</reference>